<organism evidence="7">
    <name type="scientific">marine metagenome</name>
    <dbReference type="NCBI Taxonomy" id="408172"/>
    <lineage>
        <taxon>unclassified sequences</taxon>
        <taxon>metagenomes</taxon>
        <taxon>ecological metagenomes</taxon>
    </lineage>
</organism>
<accession>A0A382RTR9</accession>
<keyword evidence="3" id="KW-0698">rRNA processing</keyword>
<dbReference type="HAMAP" id="MF_00014">
    <property type="entry name" value="Ribosome_mat_RimM"/>
    <property type="match status" value="1"/>
</dbReference>
<dbReference type="InterPro" id="IPR027275">
    <property type="entry name" value="PRC-brl_dom"/>
</dbReference>
<dbReference type="GO" id="GO:0005840">
    <property type="term" value="C:ribosome"/>
    <property type="evidence" value="ECO:0007669"/>
    <property type="project" value="InterPro"/>
</dbReference>
<dbReference type="Pfam" id="PF05239">
    <property type="entry name" value="PRC"/>
    <property type="match status" value="1"/>
</dbReference>
<feature type="non-terminal residue" evidence="7">
    <location>
        <position position="161"/>
    </location>
</feature>
<name>A0A382RTR9_9ZZZZ</name>
<dbReference type="GO" id="GO:0006364">
    <property type="term" value="P:rRNA processing"/>
    <property type="evidence" value="ECO:0007669"/>
    <property type="project" value="UniProtKB-KW"/>
</dbReference>
<proteinExistence type="inferred from homology"/>
<feature type="domain" description="RimM N-terminal" evidence="5">
    <location>
        <begin position="12"/>
        <end position="93"/>
    </location>
</feature>
<dbReference type="PANTHER" id="PTHR33692:SF1">
    <property type="entry name" value="RIBOSOME MATURATION FACTOR RIMM"/>
    <property type="match status" value="1"/>
</dbReference>
<dbReference type="Pfam" id="PF01782">
    <property type="entry name" value="RimM"/>
    <property type="match status" value="1"/>
</dbReference>
<dbReference type="InterPro" id="IPR011033">
    <property type="entry name" value="PRC_barrel-like_sf"/>
</dbReference>
<keyword evidence="4" id="KW-0143">Chaperone</keyword>
<sequence>MAVNYDHGATVVVGRICGVFGVKGEVRVQDYSRQNGNILDYEPWVLRLEDGWVERRVKGRLHQKGVVCQIEGYEDRDRARTLMDVDIAVSEDQLGTLEPGEYYWRQLEGLEVINLNGENLGKVEGLIETGANDVMVLQGERERLIPYVAGVTQVDLDAGRI</sequence>
<dbReference type="InterPro" id="IPR009000">
    <property type="entry name" value="Transl_B-barrel_sf"/>
</dbReference>
<dbReference type="SUPFAM" id="SSF50447">
    <property type="entry name" value="Translation proteins"/>
    <property type="match status" value="1"/>
</dbReference>
<dbReference type="SUPFAM" id="SSF50346">
    <property type="entry name" value="PRC-barrel domain"/>
    <property type="match status" value="1"/>
</dbReference>
<evidence type="ECO:0000256" key="4">
    <source>
        <dbReference type="ARBA" id="ARBA00023186"/>
    </source>
</evidence>
<protein>
    <recommendedName>
        <fullName evidence="8">RimM N-terminal domain-containing protein</fullName>
    </recommendedName>
</protein>
<dbReference type="InterPro" id="IPR036976">
    <property type="entry name" value="RimM_N_sf"/>
</dbReference>
<dbReference type="Gene3D" id="2.40.30.60">
    <property type="entry name" value="RimM"/>
    <property type="match status" value="1"/>
</dbReference>
<keyword evidence="2" id="KW-0690">Ribosome biogenesis</keyword>
<evidence type="ECO:0000259" key="6">
    <source>
        <dbReference type="Pfam" id="PF05239"/>
    </source>
</evidence>
<dbReference type="NCBIfam" id="TIGR02273">
    <property type="entry name" value="16S_RimM"/>
    <property type="match status" value="1"/>
</dbReference>
<dbReference type="InterPro" id="IPR002676">
    <property type="entry name" value="RimM_N"/>
</dbReference>
<feature type="domain" description="PRC-barrel" evidence="6">
    <location>
        <begin position="100"/>
        <end position="161"/>
    </location>
</feature>
<dbReference type="AlphaFoldDB" id="A0A382RTR9"/>
<evidence type="ECO:0000256" key="1">
    <source>
        <dbReference type="ARBA" id="ARBA00022490"/>
    </source>
</evidence>
<dbReference type="EMBL" id="UINC01123905">
    <property type="protein sequence ID" value="SVD00682.1"/>
    <property type="molecule type" value="Genomic_DNA"/>
</dbReference>
<dbReference type="GO" id="GO:0043022">
    <property type="term" value="F:ribosome binding"/>
    <property type="evidence" value="ECO:0007669"/>
    <property type="project" value="InterPro"/>
</dbReference>
<dbReference type="Gene3D" id="2.30.30.240">
    <property type="entry name" value="PRC-barrel domain"/>
    <property type="match status" value="1"/>
</dbReference>
<evidence type="ECO:0000259" key="5">
    <source>
        <dbReference type="Pfam" id="PF01782"/>
    </source>
</evidence>
<reference evidence="7" key="1">
    <citation type="submission" date="2018-05" db="EMBL/GenBank/DDBJ databases">
        <authorList>
            <person name="Lanie J.A."/>
            <person name="Ng W.-L."/>
            <person name="Kazmierczak K.M."/>
            <person name="Andrzejewski T.M."/>
            <person name="Davidsen T.M."/>
            <person name="Wayne K.J."/>
            <person name="Tettelin H."/>
            <person name="Glass J.I."/>
            <person name="Rusch D."/>
            <person name="Podicherti R."/>
            <person name="Tsui H.-C.T."/>
            <person name="Winkler M.E."/>
        </authorList>
    </citation>
    <scope>NUCLEOTIDE SEQUENCE</scope>
</reference>
<evidence type="ECO:0000256" key="2">
    <source>
        <dbReference type="ARBA" id="ARBA00022517"/>
    </source>
</evidence>
<gene>
    <name evidence="7" type="ORF">METZ01_LOCUS353536</name>
</gene>
<evidence type="ECO:0008006" key="8">
    <source>
        <dbReference type="Google" id="ProtNLM"/>
    </source>
</evidence>
<evidence type="ECO:0000256" key="3">
    <source>
        <dbReference type="ARBA" id="ARBA00022552"/>
    </source>
</evidence>
<dbReference type="InterPro" id="IPR011961">
    <property type="entry name" value="RimM"/>
</dbReference>
<dbReference type="PANTHER" id="PTHR33692">
    <property type="entry name" value="RIBOSOME MATURATION FACTOR RIMM"/>
    <property type="match status" value="1"/>
</dbReference>
<evidence type="ECO:0000313" key="7">
    <source>
        <dbReference type="EMBL" id="SVD00682.1"/>
    </source>
</evidence>
<keyword evidence="1" id="KW-0963">Cytoplasm</keyword>